<dbReference type="InterPro" id="IPR002347">
    <property type="entry name" value="SDR_fam"/>
</dbReference>
<gene>
    <name evidence="2" type="ORF">GCM10023144_23700</name>
</gene>
<dbReference type="EMBL" id="BAABFO010000010">
    <property type="protein sequence ID" value="GAA4332994.1"/>
    <property type="molecule type" value="Genomic_DNA"/>
</dbReference>
<dbReference type="Pfam" id="PF13561">
    <property type="entry name" value="adh_short_C2"/>
    <property type="match status" value="1"/>
</dbReference>
<dbReference type="NCBIfam" id="NF009466">
    <property type="entry name" value="PRK12826.1-2"/>
    <property type="match status" value="1"/>
</dbReference>
<comment type="caution">
    <text evidence="2">The sequence shown here is derived from an EMBL/GenBank/DDBJ whole genome shotgun (WGS) entry which is preliminary data.</text>
</comment>
<sequence length="261" mass="26863">MDRQPTDKQPADTQRVAWVTGAASGIGLASARWLAEAGHAVVLLDRSEAVRDAAASLAAGGAKALAVVVDLADLAGLPGVAAGTAAQFGHCDILVNNAGVHPKRNGMVPALEDIDADEWEAVFRVNVTAPFLLCRHAVGPMKARGWGRIVNVASRAGRAWSDRAGTHYSASKAALIGMTRKIAGDFAAHGITANCVAPGQIETPLARTSRPEVLERAARATPVQRLGTTDEIAAAVAYLASDAAGFVTGTVLDVNGGIFMA</sequence>
<dbReference type="InterPro" id="IPR050259">
    <property type="entry name" value="SDR"/>
</dbReference>
<comment type="similarity">
    <text evidence="1">Belongs to the short-chain dehydrogenases/reductases (SDR) family.</text>
</comment>
<dbReference type="InterPro" id="IPR036291">
    <property type="entry name" value="NAD(P)-bd_dom_sf"/>
</dbReference>
<accession>A0ABP8H1E9</accession>
<dbReference type="PANTHER" id="PTHR42879">
    <property type="entry name" value="3-OXOACYL-(ACYL-CARRIER-PROTEIN) REDUCTASE"/>
    <property type="match status" value="1"/>
</dbReference>
<dbReference type="SUPFAM" id="SSF51735">
    <property type="entry name" value="NAD(P)-binding Rossmann-fold domains"/>
    <property type="match status" value="1"/>
</dbReference>
<evidence type="ECO:0000313" key="3">
    <source>
        <dbReference type="Proteomes" id="UP001501671"/>
    </source>
</evidence>
<reference evidence="3" key="1">
    <citation type="journal article" date="2019" name="Int. J. Syst. Evol. Microbiol.">
        <title>The Global Catalogue of Microorganisms (GCM) 10K type strain sequencing project: providing services to taxonomists for standard genome sequencing and annotation.</title>
        <authorList>
            <consortium name="The Broad Institute Genomics Platform"/>
            <consortium name="The Broad Institute Genome Sequencing Center for Infectious Disease"/>
            <person name="Wu L."/>
            <person name="Ma J."/>
        </authorList>
    </citation>
    <scope>NUCLEOTIDE SEQUENCE [LARGE SCALE GENOMIC DNA]</scope>
    <source>
        <strain evidence="3">JCM 17666</strain>
    </source>
</reference>
<name>A0ABP8H1E9_9BURK</name>
<dbReference type="Gene3D" id="3.40.50.720">
    <property type="entry name" value="NAD(P)-binding Rossmann-like Domain"/>
    <property type="match status" value="1"/>
</dbReference>
<evidence type="ECO:0000313" key="2">
    <source>
        <dbReference type="EMBL" id="GAA4332994.1"/>
    </source>
</evidence>
<dbReference type="PRINTS" id="PR00081">
    <property type="entry name" value="GDHRDH"/>
</dbReference>
<keyword evidence="3" id="KW-1185">Reference proteome</keyword>
<dbReference type="PRINTS" id="PR00080">
    <property type="entry name" value="SDRFAMILY"/>
</dbReference>
<protein>
    <submittedName>
        <fullName evidence="2">SDR family oxidoreductase</fullName>
    </submittedName>
</protein>
<evidence type="ECO:0000256" key="1">
    <source>
        <dbReference type="ARBA" id="ARBA00006484"/>
    </source>
</evidence>
<dbReference type="PANTHER" id="PTHR42879:SF2">
    <property type="entry name" value="3-OXOACYL-[ACYL-CARRIER-PROTEIN] REDUCTASE FABG"/>
    <property type="match status" value="1"/>
</dbReference>
<dbReference type="Proteomes" id="UP001501671">
    <property type="component" value="Unassembled WGS sequence"/>
</dbReference>
<organism evidence="2 3">
    <name type="scientific">Pigmentiphaga soli</name>
    <dbReference type="NCBI Taxonomy" id="1007095"/>
    <lineage>
        <taxon>Bacteria</taxon>
        <taxon>Pseudomonadati</taxon>
        <taxon>Pseudomonadota</taxon>
        <taxon>Betaproteobacteria</taxon>
        <taxon>Burkholderiales</taxon>
        <taxon>Alcaligenaceae</taxon>
        <taxon>Pigmentiphaga</taxon>
    </lineage>
</organism>
<proteinExistence type="inferred from homology"/>